<sequence>MYRDEQSEIASEQEIKERKGAIVIHSALFLTIMNLGWKKRAQLLSFPLAGAGLARRWIVAGDFSFLWVVLLFREGGLEEMR</sequence>
<comment type="caution">
    <text evidence="2">The sequence shown here is derived from an EMBL/GenBank/DDBJ whole genome shotgun (WGS) entry which is preliminary data.</text>
</comment>
<keyword evidence="1" id="KW-0812">Transmembrane</keyword>
<gene>
    <name evidence="2" type="ORF">NPIL_594711</name>
</gene>
<evidence type="ECO:0000313" key="3">
    <source>
        <dbReference type="Proteomes" id="UP000887013"/>
    </source>
</evidence>
<protein>
    <submittedName>
        <fullName evidence="2">Uncharacterized protein</fullName>
    </submittedName>
</protein>
<evidence type="ECO:0000256" key="1">
    <source>
        <dbReference type="SAM" id="Phobius"/>
    </source>
</evidence>
<dbReference type="EMBL" id="BMAW01040404">
    <property type="protein sequence ID" value="GFU59542.1"/>
    <property type="molecule type" value="Genomic_DNA"/>
</dbReference>
<reference evidence="2" key="1">
    <citation type="submission" date="2020-08" db="EMBL/GenBank/DDBJ databases">
        <title>Multicomponent nature underlies the extraordinary mechanical properties of spider dragline silk.</title>
        <authorList>
            <person name="Kono N."/>
            <person name="Nakamura H."/>
            <person name="Mori M."/>
            <person name="Yoshida Y."/>
            <person name="Ohtoshi R."/>
            <person name="Malay A.D."/>
            <person name="Moran D.A.P."/>
            <person name="Tomita M."/>
            <person name="Numata K."/>
            <person name="Arakawa K."/>
        </authorList>
    </citation>
    <scope>NUCLEOTIDE SEQUENCE</scope>
</reference>
<keyword evidence="1" id="KW-0472">Membrane</keyword>
<keyword evidence="1" id="KW-1133">Transmembrane helix</keyword>
<dbReference type="Proteomes" id="UP000887013">
    <property type="component" value="Unassembled WGS sequence"/>
</dbReference>
<feature type="transmembrane region" description="Helical" evidence="1">
    <location>
        <begin position="57"/>
        <end position="73"/>
    </location>
</feature>
<proteinExistence type="predicted"/>
<feature type="transmembrane region" description="Helical" evidence="1">
    <location>
        <begin position="20"/>
        <end position="37"/>
    </location>
</feature>
<evidence type="ECO:0000313" key="2">
    <source>
        <dbReference type="EMBL" id="GFU59542.1"/>
    </source>
</evidence>
<name>A0A8X6US06_NEPPI</name>
<accession>A0A8X6US06</accession>
<dbReference type="AlphaFoldDB" id="A0A8X6US06"/>
<keyword evidence="3" id="KW-1185">Reference proteome</keyword>
<organism evidence="2 3">
    <name type="scientific">Nephila pilipes</name>
    <name type="common">Giant wood spider</name>
    <name type="synonym">Nephila maculata</name>
    <dbReference type="NCBI Taxonomy" id="299642"/>
    <lineage>
        <taxon>Eukaryota</taxon>
        <taxon>Metazoa</taxon>
        <taxon>Ecdysozoa</taxon>
        <taxon>Arthropoda</taxon>
        <taxon>Chelicerata</taxon>
        <taxon>Arachnida</taxon>
        <taxon>Araneae</taxon>
        <taxon>Araneomorphae</taxon>
        <taxon>Entelegynae</taxon>
        <taxon>Araneoidea</taxon>
        <taxon>Nephilidae</taxon>
        <taxon>Nephila</taxon>
    </lineage>
</organism>